<proteinExistence type="predicted"/>
<accession>A0A220NQT4</accession>
<dbReference type="Proteomes" id="UP000226097">
    <property type="component" value="Segment"/>
</dbReference>
<dbReference type="KEGG" id="vg:40104370"/>
<reference evidence="1" key="1">
    <citation type="submission" date="2017-06" db="EMBL/GenBank/DDBJ databases">
        <authorList>
            <person name="Guerrero Bustamante C.A."/>
            <person name="Bowman C.A."/>
            <person name="Russell D.A."/>
            <person name="Pope W.A."/>
            <person name="Jacobs-Sera D."/>
            <person name="Hatfull G.F."/>
        </authorList>
    </citation>
    <scope>NUCLEOTIDE SEQUENCE [LARGE SCALE GENOMIC DNA]</scope>
</reference>
<name>A0A220NQT4_9CAUD</name>
<sequence>MIIRRQYRGHLTSLAIDHQTTMISIGDLASPNLVPQFHYTEKMHRRPRITRAGEQFVSLPVLRAWIQDLVERDRTEQAKAMQQVCEWAERTAENVQLQRVSA</sequence>
<organism evidence="1 2">
    <name type="scientific">Corynebacterium phage Poushou</name>
    <dbReference type="NCBI Taxonomy" id="2015851"/>
    <lineage>
        <taxon>Viruses</taxon>
        <taxon>Duplodnaviria</taxon>
        <taxon>Heunggongvirae</taxon>
        <taxon>Uroviricota</taxon>
        <taxon>Caudoviricetes</taxon>
        <taxon>Poushouvirus</taxon>
        <taxon>Poushouvirus Poushou</taxon>
    </lineage>
</organism>
<dbReference type="RefSeq" id="YP_009626556.1">
    <property type="nucleotide sequence ID" value="NC_042139.2"/>
</dbReference>
<protein>
    <submittedName>
        <fullName evidence="1">Uncharacterized protein</fullName>
    </submittedName>
</protein>
<evidence type="ECO:0000313" key="1">
    <source>
        <dbReference type="EMBL" id="ASJ79003.1"/>
    </source>
</evidence>
<dbReference type="GeneID" id="40104370"/>
<evidence type="ECO:0000313" key="2">
    <source>
        <dbReference type="Proteomes" id="UP000226097"/>
    </source>
</evidence>
<keyword evidence="2" id="KW-1185">Reference proteome</keyword>
<dbReference type="EMBL" id="MF197383">
    <property type="protein sequence ID" value="ASJ79003.1"/>
    <property type="molecule type" value="Genomic_DNA"/>
</dbReference>
<gene>
    <name evidence="1" type="primary">44</name>
    <name evidence="1" type="ORF">PBI_POUSHOU_44</name>
</gene>